<protein>
    <submittedName>
        <fullName evidence="1">Uncharacterized protein</fullName>
    </submittedName>
</protein>
<sequence length="174" mass="19542">MNVIICHDFPFSTGGYLQAIRLDSVVSAHVQQVPRSRDVLDGIRTSDPELVAEWEAGRIPDLLEFLLTAFSRPILLPLLRSGEPSFGDVDACFGYIEGLSSNESNHFRESMLFGVFEQFLEGRDIVLRAYRHSLPVTRSRIVGMLSAYPETYNEIRPDLEALDSSTRRSAAPRP</sequence>
<evidence type="ECO:0000313" key="2">
    <source>
        <dbReference type="Proteomes" id="UP001589710"/>
    </source>
</evidence>
<gene>
    <name evidence="1" type="ORF">ACFFTL_42725</name>
</gene>
<name>A0ABV5RPL6_9ACTN</name>
<dbReference type="Proteomes" id="UP001589710">
    <property type="component" value="Unassembled WGS sequence"/>
</dbReference>
<proteinExistence type="predicted"/>
<comment type="caution">
    <text evidence="1">The sequence shown here is derived from an EMBL/GenBank/DDBJ whole genome shotgun (WGS) entry which is preliminary data.</text>
</comment>
<accession>A0ABV5RPL6</accession>
<reference evidence="1 2" key="1">
    <citation type="submission" date="2024-09" db="EMBL/GenBank/DDBJ databases">
        <authorList>
            <person name="Sun Q."/>
            <person name="Mori K."/>
        </authorList>
    </citation>
    <scope>NUCLEOTIDE SEQUENCE [LARGE SCALE GENOMIC DNA]</scope>
    <source>
        <strain evidence="1 2">JCM 3331</strain>
    </source>
</reference>
<keyword evidence="2" id="KW-1185">Reference proteome</keyword>
<evidence type="ECO:0000313" key="1">
    <source>
        <dbReference type="EMBL" id="MFB9578799.1"/>
    </source>
</evidence>
<dbReference type="EMBL" id="JBHMCG010000193">
    <property type="protein sequence ID" value="MFB9578799.1"/>
    <property type="molecule type" value="Genomic_DNA"/>
</dbReference>
<organism evidence="1 2">
    <name type="scientific">Streptomyces yanii</name>
    <dbReference type="NCBI Taxonomy" id="78510"/>
    <lineage>
        <taxon>Bacteria</taxon>
        <taxon>Bacillati</taxon>
        <taxon>Actinomycetota</taxon>
        <taxon>Actinomycetes</taxon>
        <taxon>Kitasatosporales</taxon>
        <taxon>Streptomycetaceae</taxon>
        <taxon>Streptomyces</taxon>
    </lineage>
</organism>
<dbReference type="RefSeq" id="WP_345511343.1">
    <property type="nucleotide sequence ID" value="NZ_BAAAXD010000011.1"/>
</dbReference>